<dbReference type="SUPFAM" id="SSF57716">
    <property type="entry name" value="Glucocorticoid receptor-like (DNA-binding domain)"/>
    <property type="match status" value="1"/>
</dbReference>
<evidence type="ECO:0000256" key="6">
    <source>
        <dbReference type="SAM" id="MobiDB-lite"/>
    </source>
</evidence>
<sequence length="128" mass="14052">MAEGKPGSERPAEERPPADVLTEQQAVTRQRVAALTRQLESFIESSADTTHDDEHDPEGATIAFERAQLQGRLDQARDDLTELERAAERLRAGTYGICERCGTGITAQRLEALPAARTCIDCASTTRR</sequence>
<dbReference type="AlphaFoldDB" id="A0AAE3ZBT6"/>
<feature type="region of interest" description="Disordered" evidence="6">
    <location>
        <begin position="1"/>
        <end position="25"/>
    </location>
</feature>
<dbReference type="RefSeq" id="WP_310268976.1">
    <property type="nucleotide sequence ID" value="NZ_JAVDXW010000001.1"/>
</dbReference>
<dbReference type="PANTHER" id="PTHR33823">
    <property type="entry name" value="RNA POLYMERASE-BINDING TRANSCRIPTION FACTOR DKSA-RELATED"/>
    <property type="match status" value="1"/>
</dbReference>
<evidence type="ECO:0000256" key="5">
    <source>
        <dbReference type="SAM" id="Coils"/>
    </source>
</evidence>
<dbReference type="PROSITE" id="PS01102">
    <property type="entry name" value="ZF_DKSA_1"/>
    <property type="match status" value="1"/>
</dbReference>
<feature type="compositionally biased region" description="Basic and acidic residues" evidence="6">
    <location>
        <begin position="1"/>
        <end position="17"/>
    </location>
</feature>
<reference evidence="8" key="1">
    <citation type="submission" date="2023-07" db="EMBL/GenBank/DDBJ databases">
        <title>Sequencing the genomes of 1000 actinobacteria strains.</title>
        <authorList>
            <person name="Klenk H.-P."/>
        </authorList>
    </citation>
    <scope>NUCLEOTIDE SEQUENCE</scope>
    <source>
        <strain evidence="8">DSM 45977</strain>
    </source>
</reference>
<evidence type="ECO:0000256" key="1">
    <source>
        <dbReference type="ARBA" id="ARBA00022723"/>
    </source>
</evidence>
<feature type="zinc finger region" description="dksA C4-type" evidence="4">
    <location>
        <begin position="98"/>
        <end position="122"/>
    </location>
</feature>
<evidence type="ECO:0000313" key="8">
    <source>
        <dbReference type="EMBL" id="MDR7300352.1"/>
    </source>
</evidence>
<gene>
    <name evidence="8" type="ORF">JOF55_000533</name>
</gene>
<protein>
    <submittedName>
        <fullName evidence="8">RNA polymerase-binding transcription factor DksA</fullName>
    </submittedName>
</protein>
<evidence type="ECO:0000313" key="9">
    <source>
        <dbReference type="Proteomes" id="UP001180845"/>
    </source>
</evidence>
<name>A0AAE3ZBT6_9ACTN</name>
<dbReference type="InterPro" id="IPR000962">
    <property type="entry name" value="Znf_DskA_TraR"/>
</dbReference>
<keyword evidence="9" id="KW-1185">Reference proteome</keyword>
<dbReference type="Proteomes" id="UP001180845">
    <property type="component" value="Unassembled WGS sequence"/>
</dbReference>
<proteinExistence type="predicted"/>
<evidence type="ECO:0000256" key="4">
    <source>
        <dbReference type="PROSITE-ProRule" id="PRU00510"/>
    </source>
</evidence>
<dbReference type="Gene3D" id="1.20.120.910">
    <property type="entry name" value="DksA, coiled-coil domain"/>
    <property type="match status" value="1"/>
</dbReference>
<accession>A0AAE3ZBT6</accession>
<feature type="domain" description="Zinc finger DksA/TraR C4-type" evidence="7">
    <location>
        <begin position="93"/>
        <end position="124"/>
    </location>
</feature>
<dbReference type="PANTHER" id="PTHR33823:SF4">
    <property type="entry name" value="GENERAL STRESS PROTEIN 16O"/>
    <property type="match status" value="1"/>
</dbReference>
<dbReference type="GO" id="GO:0008270">
    <property type="term" value="F:zinc ion binding"/>
    <property type="evidence" value="ECO:0007669"/>
    <property type="project" value="UniProtKB-KW"/>
</dbReference>
<keyword evidence="5" id="KW-0175">Coiled coil</keyword>
<evidence type="ECO:0000256" key="3">
    <source>
        <dbReference type="ARBA" id="ARBA00022833"/>
    </source>
</evidence>
<keyword evidence="2" id="KW-0863">Zinc-finger</keyword>
<keyword evidence="1" id="KW-0479">Metal-binding</keyword>
<organism evidence="8 9">
    <name type="scientific">Haloactinomyces albus</name>
    <dbReference type="NCBI Taxonomy" id="1352928"/>
    <lineage>
        <taxon>Bacteria</taxon>
        <taxon>Bacillati</taxon>
        <taxon>Actinomycetota</taxon>
        <taxon>Actinomycetes</taxon>
        <taxon>Actinopolysporales</taxon>
        <taxon>Actinopolysporaceae</taxon>
        <taxon>Haloactinomyces</taxon>
    </lineage>
</organism>
<feature type="coiled-coil region" evidence="5">
    <location>
        <begin position="66"/>
        <end position="93"/>
    </location>
</feature>
<dbReference type="Pfam" id="PF01258">
    <property type="entry name" value="zf-dskA_traR"/>
    <property type="match status" value="1"/>
</dbReference>
<comment type="caution">
    <text evidence="8">The sequence shown here is derived from an EMBL/GenBank/DDBJ whole genome shotgun (WGS) entry which is preliminary data.</text>
</comment>
<dbReference type="InterPro" id="IPR020458">
    <property type="entry name" value="Znf_DskA_TraR_CS"/>
</dbReference>
<evidence type="ECO:0000259" key="7">
    <source>
        <dbReference type="Pfam" id="PF01258"/>
    </source>
</evidence>
<keyword evidence="3" id="KW-0862">Zinc</keyword>
<dbReference type="PROSITE" id="PS51128">
    <property type="entry name" value="ZF_DKSA_2"/>
    <property type="match status" value="1"/>
</dbReference>
<evidence type="ECO:0000256" key="2">
    <source>
        <dbReference type="ARBA" id="ARBA00022771"/>
    </source>
</evidence>
<dbReference type="EMBL" id="JAVDXW010000001">
    <property type="protein sequence ID" value="MDR7300352.1"/>
    <property type="molecule type" value="Genomic_DNA"/>
</dbReference>